<evidence type="ECO:0000256" key="1">
    <source>
        <dbReference type="ARBA" id="ARBA00022450"/>
    </source>
</evidence>
<feature type="domain" description="Thioester reductase (TE)" evidence="3">
    <location>
        <begin position="318"/>
        <end position="410"/>
    </location>
</feature>
<protein>
    <recommendedName>
        <fullName evidence="3">Thioester reductase (TE) domain-containing protein</fullName>
    </recommendedName>
</protein>
<dbReference type="Proteomes" id="UP000604273">
    <property type="component" value="Unassembled WGS sequence"/>
</dbReference>
<evidence type="ECO:0000256" key="2">
    <source>
        <dbReference type="ARBA" id="ARBA00022553"/>
    </source>
</evidence>
<accession>A0A8H4T5E2</accession>
<dbReference type="Pfam" id="PF07993">
    <property type="entry name" value="NAD_binding_4"/>
    <property type="match status" value="1"/>
</dbReference>
<evidence type="ECO:0000259" key="3">
    <source>
        <dbReference type="Pfam" id="PF07993"/>
    </source>
</evidence>
<reference evidence="4" key="1">
    <citation type="journal article" date="2020" name="BMC Genomics">
        <title>Correction to: Identification and distribution of gene clusters required for synthesis of sphingolipid metabolism inhibitors in diverse species of the filamentous fungus Fusarium.</title>
        <authorList>
            <person name="Kim H.S."/>
            <person name="Lohmar J.M."/>
            <person name="Busman M."/>
            <person name="Brown D.W."/>
            <person name="Naumann T.A."/>
            <person name="Divon H.H."/>
            <person name="Lysoe E."/>
            <person name="Uhlig S."/>
            <person name="Proctor R.H."/>
        </authorList>
    </citation>
    <scope>NUCLEOTIDE SEQUENCE</scope>
    <source>
        <strain evidence="4">NRRL 45417</strain>
    </source>
</reference>
<dbReference type="PANTHER" id="PTHR44845">
    <property type="entry name" value="CARRIER DOMAIN-CONTAINING PROTEIN"/>
    <property type="match status" value="1"/>
</dbReference>
<dbReference type="InterPro" id="IPR042099">
    <property type="entry name" value="ANL_N_sf"/>
</dbReference>
<name>A0A8H4T5E2_9HYPO</name>
<keyword evidence="5" id="KW-1185">Reference proteome</keyword>
<keyword evidence="1" id="KW-0596">Phosphopantetheine</keyword>
<dbReference type="EMBL" id="JABFAI010000172">
    <property type="protein sequence ID" value="KAF4951670.1"/>
    <property type="molecule type" value="Genomic_DNA"/>
</dbReference>
<dbReference type="Gene3D" id="3.40.50.12780">
    <property type="entry name" value="N-terminal domain of ligase-like"/>
    <property type="match status" value="1"/>
</dbReference>
<dbReference type="InterPro" id="IPR013120">
    <property type="entry name" value="FAR_NAD-bd"/>
</dbReference>
<dbReference type="SUPFAM" id="SSF51735">
    <property type="entry name" value="NAD(P)-binding Rossmann-fold domains"/>
    <property type="match status" value="1"/>
</dbReference>
<keyword evidence="2" id="KW-0597">Phosphoprotein</keyword>
<dbReference type="SUPFAM" id="SSF56801">
    <property type="entry name" value="Acetyl-CoA synthetase-like"/>
    <property type="match status" value="1"/>
</dbReference>
<comment type="caution">
    <text evidence="4">The sequence shown here is derived from an EMBL/GenBank/DDBJ whole genome shotgun (WGS) entry which is preliminary data.</text>
</comment>
<dbReference type="SUPFAM" id="SSF47336">
    <property type="entry name" value="ACP-like"/>
    <property type="match status" value="1"/>
</dbReference>
<dbReference type="OrthoDB" id="329835at2759"/>
<dbReference type="Gene3D" id="3.40.50.720">
    <property type="entry name" value="NAD(P)-binding Rossmann-like Domain"/>
    <property type="match status" value="1"/>
</dbReference>
<dbReference type="AlphaFoldDB" id="A0A8H4T5E2"/>
<reference evidence="4" key="2">
    <citation type="submission" date="2020-05" db="EMBL/GenBank/DDBJ databases">
        <authorList>
            <person name="Kim H.-S."/>
            <person name="Proctor R.H."/>
            <person name="Brown D.W."/>
        </authorList>
    </citation>
    <scope>NUCLEOTIDE SEQUENCE</scope>
    <source>
        <strain evidence="4">NRRL 45417</strain>
    </source>
</reference>
<dbReference type="PANTHER" id="PTHR44845:SF1">
    <property type="entry name" value="L-2-AMINOADIPATE REDUCTASE"/>
    <property type="match status" value="1"/>
</dbReference>
<sequence length="413" mass="45141">MGTLAAGAIVTVLDPQYPYKDMEVFYLQFSKPKTLISIRKAKEESGPLALLVQKFIDGELAIKIKIPDLHFTDDGELTVGEGSADFFANVKERASAPSDVLIGPDSILGPACTIINKYGTTETSRPVSYFEAPSTQEDPMALDSIPAGWGMKGVQVLVVDREEHTKLCSIGMVGEIYIRAAGLTEAGLTEARRSSSITGDLGEYRPDGALSLTHNLPFPDASEEDLKSWESISRTKKTIATQWPTLIPCLNAKTARPDASFFDCGYHSLLIQQLLLNIRRELRVDSYSLDELTNALDAKYQGADPEALSPSNGATFVLTGATGFLSAYLAKDTLDRKNTELIACIRGAKDLKFAKEPFVRPLKGYGLLQDSWTERVSCVIGDLSKPRLGLDDASWKHVADTADTFIHKAEYVH</sequence>
<evidence type="ECO:0000313" key="4">
    <source>
        <dbReference type="EMBL" id="KAF4951670.1"/>
    </source>
</evidence>
<evidence type="ECO:0000313" key="5">
    <source>
        <dbReference type="Proteomes" id="UP000604273"/>
    </source>
</evidence>
<dbReference type="InterPro" id="IPR036736">
    <property type="entry name" value="ACP-like_sf"/>
</dbReference>
<proteinExistence type="predicted"/>
<organism evidence="4 5">
    <name type="scientific">Fusarium gaditjirri</name>
    <dbReference type="NCBI Taxonomy" id="282569"/>
    <lineage>
        <taxon>Eukaryota</taxon>
        <taxon>Fungi</taxon>
        <taxon>Dikarya</taxon>
        <taxon>Ascomycota</taxon>
        <taxon>Pezizomycotina</taxon>
        <taxon>Sordariomycetes</taxon>
        <taxon>Hypocreomycetidae</taxon>
        <taxon>Hypocreales</taxon>
        <taxon>Nectriaceae</taxon>
        <taxon>Fusarium</taxon>
        <taxon>Fusarium nisikadoi species complex</taxon>
    </lineage>
</organism>
<gene>
    <name evidence="4" type="ORF">FGADI_7322</name>
</gene>
<dbReference type="InterPro" id="IPR036291">
    <property type="entry name" value="NAD(P)-bd_dom_sf"/>
</dbReference>